<dbReference type="AlphaFoldDB" id="A0A433BAQ5"/>
<evidence type="ECO:0000313" key="1">
    <source>
        <dbReference type="EMBL" id="RUP22703.1"/>
    </source>
</evidence>
<gene>
    <name evidence="1" type="ORF">BC936DRAFT_139073</name>
</gene>
<dbReference type="Proteomes" id="UP000268093">
    <property type="component" value="Unassembled WGS sequence"/>
</dbReference>
<proteinExistence type="predicted"/>
<organism evidence="1 2">
    <name type="scientific">Jimgerdemannia flammicorona</name>
    <dbReference type="NCBI Taxonomy" id="994334"/>
    <lineage>
        <taxon>Eukaryota</taxon>
        <taxon>Fungi</taxon>
        <taxon>Fungi incertae sedis</taxon>
        <taxon>Mucoromycota</taxon>
        <taxon>Mucoromycotina</taxon>
        <taxon>Endogonomycetes</taxon>
        <taxon>Endogonales</taxon>
        <taxon>Endogonaceae</taxon>
        <taxon>Jimgerdemannia</taxon>
    </lineage>
</organism>
<sequence>MLTIGSPQNEEWNDDNLKLEWDTLKSLKSEVNQVLEYARQDKCVLLLAFSDDLEQAIRGSQEATVEVHVDPKSSVAKLLRKHGESELAALFITSGVKLVDADPAVDRGNPGVVMVPQTGSHEKRVVLQGTVKGVPGGGSGCVAAQVPTVLELQGWSGGRDMWTMWGGVEGWP</sequence>
<protein>
    <submittedName>
        <fullName evidence="1">Uncharacterized protein</fullName>
    </submittedName>
</protein>
<dbReference type="EMBL" id="RBNI01014238">
    <property type="protein sequence ID" value="RUP22703.1"/>
    <property type="molecule type" value="Genomic_DNA"/>
</dbReference>
<comment type="caution">
    <text evidence="1">The sequence shown here is derived from an EMBL/GenBank/DDBJ whole genome shotgun (WGS) entry which is preliminary data.</text>
</comment>
<accession>A0A433BAQ5</accession>
<name>A0A433BAQ5_9FUNG</name>
<keyword evidence="2" id="KW-1185">Reference proteome</keyword>
<evidence type="ECO:0000313" key="2">
    <source>
        <dbReference type="Proteomes" id="UP000268093"/>
    </source>
</evidence>
<dbReference type="Gene3D" id="3.30.2320.20">
    <property type="entry name" value="Class I aminoacyl-tRNA synthetases (RS)"/>
    <property type="match status" value="1"/>
</dbReference>
<reference evidence="1 2" key="1">
    <citation type="journal article" date="2018" name="New Phytol.">
        <title>Phylogenomics of Endogonaceae and evolution of mycorrhizas within Mucoromycota.</title>
        <authorList>
            <person name="Chang Y."/>
            <person name="Desiro A."/>
            <person name="Na H."/>
            <person name="Sandor L."/>
            <person name="Lipzen A."/>
            <person name="Clum A."/>
            <person name="Barry K."/>
            <person name="Grigoriev I.V."/>
            <person name="Martin F.M."/>
            <person name="Stajich J.E."/>
            <person name="Smith M.E."/>
            <person name="Bonito G."/>
            <person name="Spatafora J.W."/>
        </authorList>
    </citation>
    <scope>NUCLEOTIDE SEQUENCE [LARGE SCALE GENOMIC DNA]</scope>
    <source>
        <strain evidence="1 2">GMNB39</strain>
    </source>
</reference>
<dbReference type="OrthoDB" id="2400484at2759"/>